<dbReference type="FunFam" id="1.10.533.10:FF:000003">
    <property type="entry name" value="Caspase recruitment domain family, member 11"/>
    <property type="match status" value="1"/>
</dbReference>
<dbReference type="GeneTree" id="ENSGT00940000160570"/>
<dbReference type="GO" id="GO:0042981">
    <property type="term" value="P:regulation of apoptotic process"/>
    <property type="evidence" value="ECO:0007669"/>
    <property type="project" value="InterPro"/>
</dbReference>
<feature type="compositionally biased region" description="Basic and acidic residues" evidence="3">
    <location>
        <begin position="255"/>
        <end position="274"/>
    </location>
</feature>
<reference evidence="5" key="3">
    <citation type="submission" date="2025-09" db="UniProtKB">
        <authorList>
            <consortium name="Ensembl"/>
        </authorList>
    </citation>
    <scope>IDENTIFICATION</scope>
</reference>
<dbReference type="PANTHER" id="PTHR14559:SF3">
    <property type="entry name" value="CASPASE RECRUITMENT DOMAIN-CONTAINING PROTEIN 9"/>
    <property type="match status" value="1"/>
</dbReference>
<organism evidence="5 6">
    <name type="scientific">Myripristis murdjan</name>
    <name type="common">pinecone soldierfish</name>
    <dbReference type="NCBI Taxonomy" id="586833"/>
    <lineage>
        <taxon>Eukaryota</taxon>
        <taxon>Metazoa</taxon>
        <taxon>Chordata</taxon>
        <taxon>Craniata</taxon>
        <taxon>Vertebrata</taxon>
        <taxon>Euteleostomi</taxon>
        <taxon>Actinopterygii</taxon>
        <taxon>Neopterygii</taxon>
        <taxon>Teleostei</taxon>
        <taxon>Neoteleostei</taxon>
        <taxon>Acanthomorphata</taxon>
        <taxon>Holocentriformes</taxon>
        <taxon>Holocentridae</taxon>
        <taxon>Myripristis</taxon>
    </lineage>
</organism>
<feature type="domain" description="CARD" evidence="4">
    <location>
        <begin position="12"/>
        <end position="104"/>
    </location>
</feature>
<evidence type="ECO:0000313" key="6">
    <source>
        <dbReference type="Proteomes" id="UP000472263"/>
    </source>
</evidence>
<proteinExistence type="predicted"/>
<dbReference type="GO" id="GO:0005737">
    <property type="term" value="C:cytoplasm"/>
    <property type="evidence" value="ECO:0007669"/>
    <property type="project" value="TreeGrafter"/>
</dbReference>
<evidence type="ECO:0000313" key="5">
    <source>
        <dbReference type="Ensembl" id="ENSMMDP00005011991.1"/>
    </source>
</evidence>
<name>A0A667XS39_9TELE</name>
<sequence>TGSSSGGFHVCEDDVCWLQLDEFRLLLIKTIEPSIITPYLRQCQVISAEDEEQIFNDPALVIRRRKVGALLDILYRTGVKGYTAFLESLELDYPQLYSRITGKEPNRTFSILIDTAGESGLTQFLMSELSRLQRALQEERRRRQQACSVAWSRQQQLRERELRRLTERVQKLREERERLSEELRQLRDHNYSLMADINTLGQDKNHALLANRDLQIELERLKNTLMRAESETRLLRRRTLRPLREEQQEVQEVQEVQHRREETQEQKKEAEPPKTSHNLLASVFKLRRELHRAEEQRAREEKEEVELRCARLKGDAQMYRQRNKQTLRQLEEVIRERDKALASRAEQQEEVRLLLQEKDQHREQLRQLTERSDRLELLLLRAQGEELKLRTRLRRLTCNSHQGERSVSSDEEEEPAESTAKGQRSAAIVWVGVT</sequence>
<dbReference type="Gene3D" id="1.10.533.10">
    <property type="entry name" value="Death Domain, Fas"/>
    <property type="match status" value="1"/>
</dbReference>
<evidence type="ECO:0000256" key="3">
    <source>
        <dbReference type="SAM" id="MobiDB-lite"/>
    </source>
</evidence>
<dbReference type="Proteomes" id="UP000472263">
    <property type="component" value="Chromosome 9"/>
</dbReference>
<keyword evidence="6" id="KW-1185">Reference proteome</keyword>
<reference evidence="5" key="1">
    <citation type="submission" date="2019-06" db="EMBL/GenBank/DDBJ databases">
        <authorList>
            <consortium name="Wellcome Sanger Institute Data Sharing"/>
        </authorList>
    </citation>
    <scope>NUCLEOTIDE SEQUENCE [LARGE SCALE GENOMIC DNA]</scope>
</reference>
<keyword evidence="2" id="KW-0175">Coiled coil</keyword>
<dbReference type="GO" id="GO:0050700">
    <property type="term" value="F:CARD domain binding"/>
    <property type="evidence" value="ECO:0007669"/>
    <property type="project" value="TreeGrafter"/>
</dbReference>
<dbReference type="PANTHER" id="PTHR14559">
    <property type="entry name" value="CASPASE RECRUITMENT DOMAIN FAMILY"/>
    <property type="match status" value="1"/>
</dbReference>
<dbReference type="Ensembl" id="ENSMMDT00005012349.1">
    <property type="protein sequence ID" value="ENSMMDP00005011991.1"/>
    <property type="gene ID" value="ENSMMDG00005006344.1"/>
</dbReference>
<dbReference type="AlphaFoldDB" id="A0A667XS39"/>
<dbReference type="InterPro" id="IPR011029">
    <property type="entry name" value="DEATH-like_dom_sf"/>
</dbReference>
<accession>A0A667XS39</accession>
<gene>
    <name evidence="5" type="primary">card9</name>
</gene>
<evidence type="ECO:0000256" key="2">
    <source>
        <dbReference type="ARBA" id="ARBA00023054"/>
    </source>
</evidence>
<dbReference type="SUPFAM" id="SSF47986">
    <property type="entry name" value="DEATH domain"/>
    <property type="match status" value="1"/>
</dbReference>
<dbReference type="PROSITE" id="PS50209">
    <property type="entry name" value="CARD"/>
    <property type="match status" value="1"/>
</dbReference>
<dbReference type="InterPro" id="IPR001315">
    <property type="entry name" value="CARD"/>
</dbReference>
<evidence type="ECO:0000259" key="4">
    <source>
        <dbReference type="PROSITE" id="PS50209"/>
    </source>
</evidence>
<evidence type="ECO:0000256" key="1">
    <source>
        <dbReference type="ARBA" id="ARBA00022553"/>
    </source>
</evidence>
<keyword evidence="1" id="KW-0597">Phosphoprotein</keyword>
<reference evidence="5" key="2">
    <citation type="submission" date="2025-08" db="UniProtKB">
        <authorList>
            <consortium name="Ensembl"/>
        </authorList>
    </citation>
    <scope>IDENTIFICATION</scope>
</reference>
<feature type="region of interest" description="Disordered" evidence="3">
    <location>
        <begin position="246"/>
        <end position="274"/>
    </location>
</feature>
<feature type="region of interest" description="Disordered" evidence="3">
    <location>
        <begin position="400"/>
        <end position="434"/>
    </location>
</feature>
<protein>
    <recommendedName>
        <fullName evidence="4">CARD domain-containing protein</fullName>
    </recommendedName>
</protein>
<dbReference type="GO" id="GO:0043123">
    <property type="term" value="P:positive regulation of canonical NF-kappaB signal transduction"/>
    <property type="evidence" value="ECO:0007669"/>
    <property type="project" value="TreeGrafter"/>
</dbReference>
<dbReference type="Pfam" id="PF00619">
    <property type="entry name" value="CARD"/>
    <property type="match status" value="1"/>
</dbReference>